<evidence type="ECO:0000313" key="10">
    <source>
        <dbReference type="EMBL" id="OGC38930.1"/>
    </source>
</evidence>
<keyword evidence="2" id="KW-1003">Cell membrane</keyword>
<comment type="subcellular location">
    <subcellularLocation>
        <location evidence="1">Cell membrane</location>
        <topology evidence="1">Multi-pass membrane protein</topology>
    </subcellularLocation>
</comment>
<evidence type="ECO:0000259" key="9">
    <source>
        <dbReference type="Pfam" id="PF13231"/>
    </source>
</evidence>
<feature type="transmembrane region" description="Helical" evidence="8">
    <location>
        <begin position="314"/>
        <end position="332"/>
    </location>
</feature>
<feature type="transmembrane region" description="Helical" evidence="8">
    <location>
        <begin position="289"/>
        <end position="308"/>
    </location>
</feature>
<dbReference type="AlphaFoldDB" id="A0A1F4U259"/>
<evidence type="ECO:0000256" key="4">
    <source>
        <dbReference type="ARBA" id="ARBA00022679"/>
    </source>
</evidence>
<dbReference type="PANTHER" id="PTHR33908">
    <property type="entry name" value="MANNOSYLTRANSFERASE YKCB-RELATED"/>
    <property type="match status" value="1"/>
</dbReference>
<comment type="caution">
    <text evidence="10">The sequence shown here is derived from an EMBL/GenBank/DDBJ whole genome shotgun (WGS) entry which is preliminary data.</text>
</comment>
<reference evidence="10 11" key="1">
    <citation type="journal article" date="2016" name="Nat. Commun.">
        <title>Thousands of microbial genomes shed light on interconnected biogeochemical processes in an aquifer system.</title>
        <authorList>
            <person name="Anantharaman K."/>
            <person name="Brown C.T."/>
            <person name="Hug L.A."/>
            <person name="Sharon I."/>
            <person name="Castelle C.J."/>
            <person name="Probst A.J."/>
            <person name="Thomas B.C."/>
            <person name="Singh A."/>
            <person name="Wilkins M.J."/>
            <person name="Karaoz U."/>
            <person name="Brodie E.L."/>
            <person name="Williams K.H."/>
            <person name="Hubbard S.S."/>
            <person name="Banfield J.F."/>
        </authorList>
    </citation>
    <scope>NUCLEOTIDE SEQUENCE [LARGE SCALE GENOMIC DNA]</scope>
</reference>
<feature type="transmembrane region" description="Helical" evidence="8">
    <location>
        <begin position="101"/>
        <end position="118"/>
    </location>
</feature>
<dbReference type="Pfam" id="PF13231">
    <property type="entry name" value="PMT_2"/>
    <property type="match status" value="1"/>
</dbReference>
<name>A0A1F4U259_UNCKA</name>
<proteinExistence type="predicted"/>
<organism evidence="10 11">
    <name type="scientific">candidate division WWE3 bacterium RBG_13_37_7</name>
    <dbReference type="NCBI Taxonomy" id="1802609"/>
    <lineage>
        <taxon>Bacteria</taxon>
        <taxon>Katanobacteria</taxon>
    </lineage>
</organism>
<evidence type="ECO:0000256" key="5">
    <source>
        <dbReference type="ARBA" id="ARBA00022692"/>
    </source>
</evidence>
<evidence type="ECO:0000256" key="6">
    <source>
        <dbReference type="ARBA" id="ARBA00022989"/>
    </source>
</evidence>
<feature type="transmembrane region" description="Helical" evidence="8">
    <location>
        <begin position="156"/>
        <end position="183"/>
    </location>
</feature>
<feature type="transmembrane region" description="Helical" evidence="8">
    <location>
        <begin position="77"/>
        <end position="95"/>
    </location>
</feature>
<feature type="transmembrane region" description="Helical" evidence="8">
    <location>
        <begin position="260"/>
        <end position="282"/>
    </location>
</feature>
<keyword evidence="7 8" id="KW-0472">Membrane</keyword>
<gene>
    <name evidence="10" type="ORF">A3K42_01295</name>
</gene>
<evidence type="ECO:0000256" key="1">
    <source>
        <dbReference type="ARBA" id="ARBA00004651"/>
    </source>
</evidence>
<dbReference type="InterPro" id="IPR038731">
    <property type="entry name" value="RgtA/B/C-like"/>
</dbReference>
<evidence type="ECO:0000313" key="11">
    <source>
        <dbReference type="Proteomes" id="UP000178270"/>
    </source>
</evidence>
<dbReference type="GO" id="GO:0005886">
    <property type="term" value="C:plasma membrane"/>
    <property type="evidence" value="ECO:0007669"/>
    <property type="project" value="UniProtKB-SubCell"/>
</dbReference>
<evidence type="ECO:0000256" key="2">
    <source>
        <dbReference type="ARBA" id="ARBA00022475"/>
    </source>
</evidence>
<dbReference type="PANTHER" id="PTHR33908:SF11">
    <property type="entry name" value="MEMBRANE PROTEIN"/>
    <property type="match status" value="1"/>
</dbReference>
<accession>A0A1F4U259</accession>
<sequence length="501" mass="58767">MFNTDVWKWRSRSYDFGSGVFGLDFDKTLQKYHPGVTLMWLGTVGVKFYNLYLDVSKSGITPDSIQAVFGLHTTQKFLVVLAIGISLGFAFIASRRLIDTRYAYLALLLLILEPFFMAHTRTFHLEGLESTFMLVSTLWFYYWLQETENKKRLFIASFFTALAFLTKTTSLYLLPFFGLYLFFDSLKKDKRFIFALGRSFKLWFIWLFPALLFVFLLWPALWVDPVGVIQYLGKGVFEVGIDTDHQQFYFGKLVDNPGPLYYLVVLLFRSSPYLLVGLIGSFFVKKTKFIYFLLSYAFFYLVMITIPSKKLDRYILPSMTSMVLLSTYFYVWCLDKLKLKSLTVIVLFFILPVATAFCLHPDYLSYYNPMLGGLRTGMYVLEPKWMIGQGEIIKYFKNVQKTDNLEPSWDQSFENVNKHSSVKNILTVGFQEKYYTQIWPFFREFGAWAVIKDLTPFAKNTMYFVYPVWNDDSNLEDRFKLEFVTTIKIRGVNVYNVYKRS</sequence>
<evidence type="ECO:0000256" key="3">
    <source>
        <dbReference type="ARBA" id="ARBA00022676"/>
    </source>
</evidence>
<protein>
    <recommendedName>
        <fullName evidence="9">Glycosyltransferase RgtA/B/C/D-like domain-containing protein</fullName>
    </recommendedName>
</protein>
<evidence type="ECO:0000256" key="8">
    <source>
        <dbReference type="SAM" id="Phobius"/>
    </source>
</evidence>
<keyword evidence="6 8" id="KW-1133">Transmembrane helix</keyword>
<keyword evidence="4" id="KW-0808">Transferase</keyword>
<dbReference type="Proteomes" id="UP000178270">
    <property type="component" value="Unassembled WGS sequence"/>
</dbReference>
<keyword evidence="3" id="KW-0328">Glycosyltransferase</keyword>
<dbReference type="GO" id="GO:0016763">
    <property type="term" value="F:pentosyltransferase activity"/>
    <property type="evidence" value="ECO:0007669"/>
    <property type="project" value="TreeGrafter"/>
</dbReference>
<feature type="transmembrane region" description="Helical" evidence="8">
    <location>
        <begin position="344"/>
        <end position="364"/>
    </location>
</feature>
<keyword evidence="5 8" id="KW-0812">Transmembrane</keyword>
<dbReference type="GO" id="GO:0009103">
    <property type="term" value="P:lipopolysaccharide biosynthetic process"/>
    <property type="evidence" value="ECO:0007669"/>
    <property type="project" value="UniProtKB-ARBA"/>
</dbReference>
<dbReference type="EMBL" id="MEUS01000008">
    <property type="protein sequence ID" value="OGC38930.1"/>
    <property type="molecule type" value="Genomic_DNA"/>
</dbReference>
<feature type="domain" description="Glycosyltransferase RgtA/B/C/D-like" evidence="9">
    <location>
        <begin position="77"/>
        <end position="193"/>
    </location>
</feature>
<feature type="transmembrane region" description="Helical" evidence="8">
    <location>
        <begin position="203"/>
        <end position="222"/>
    </location>
</feature>
<evidence type="ECO:0000256" key="7">
    <source>
        <dbReference type="ARBA" id="ARBA00023136"/>
    </source>
</evidence>
<dbReference type="InterPro" id="IPR050297">
    <property type="entry name" value="LipidA_mod_glycosyltrf_83"/>
</dbReference>